<comment type="caution">
    <text evidence="2">The sequence shown here is derived from an EMBL/GenBank/DDBJ whole genome shotgun (WGS) entry which is preliminary data.</text>
</comment>
<organism evidence="2 3">
    <name type="scientific">Mycobacterium lehmannii</name>
    <dbReference type="NCBI Taxonomy" id="2048550"/>
    <lineage>
        <taxon>Bacteria</taxon>
        <taxon>Bacillati</taxon>
        <taxon>Actinomycetota</taxon>
        <taxon>Actinomycetes</taxon>
        <taxon>Mycobacteriales</taxon>
        <taxon>Mycobacteriaceae</taxon>
        <taxon>Mycobacterium</taxon>
    </lineage>
</organism>
<dbReference type="RefSeq" id="WP_064396309.1">
    <property type="nucleotide sequence ID" value="NZ_LQIR01000018.1"/>
</dbReference>
<protein>
    <recommendedName>
        <fullName evidence="4">Heavy metal-binding domain-containing protein</fullName>
    </recommendedName>
</protein>
<evidence type="ECO:0008006" key="4">
    <source>
        <dbReference type="Google" id="ProtNLM"/>
    </source>
</evidence>
<evidence type="ECO:0000313" key="3">
    <source>
        <dbReference type="Proteomes" id="UP000053707"/>
    </source>
</evidence>
<accession>A0A101A6Y9</accession>
<dbReference type="Proteomes" id="UP000053707">
    <property type="component" value="Unassembled WGS sequence"/>
</dbReference>
<evidence type="ECO:0000313" key="2">
    <source>
        <dbReference type="EMBL" id="KUI15852.1"/>
    </source>
</evidence>
<gene>
    <name evidence="2" type="ORF">AU192_05020</name>
</gene>
<dbReference type="AlphaFoldDB" id="A0A101A6Y9"/>
<reference evidence="2 3" key="1">
    <citation type="submission" date="2016-01" db="EMBL/GenBank/DDBJ databases">
        <authorList>
            <consortium name="TB Trials Study Group"/>
            <person name="Sutton G."/>
            <person name="Brinkac L."/>
            <person name="Sanka R."/>
            <person name="Adams M."/>
            <person name="Lau E.L."/>
            <person name="Macaden R."/>
            <person name="Grewal H.M.S."/>
        </authorList>
    </citation>
    <scope>NUCLEOTIDE SEQUENCE [LARGE SCALE GENOMIC DNA]</scope>
    <source>
        <strain evidence="2 3">IS-1744</strain>
    </source>
</reference>
<keyword evidence="3" id="KW-1185">Reference proteome</keyword>
<proteinExistence type="predicted"/>
<sequence>MKTTPRIAAFIAALAVVFAASVWVGRSFGPEGDAATAQHSTAHADAQPAEAPGGLQMTESGYTLDVPRPLPPASRDSRLEFRILDQQGAPVTQFDESHEKLLHLIVVRNDLSAFQHLHPVLDDRGTWRTPVDFSRAGDYRVFADFVPTGGPALTLGANVHVAGPYSPVPLPAADTSATVDDYTVTLSGTPKAVKASTLTLTVHRHGIPVDNLQPYLGAYGHLVALRAADLAYLHVHPMGGPGDAGTRPGPAIEFHTTFPSAGQYRLFLDFQHRDVVRTAEFTVSVDTSSAQHDVPTHDHGEAGHGH</sequence>
<feature type="region of interest" description="Disordered" evidence="1">
    <location>
        <begin position="33"/>
        <end position="57"/>
    </location>
</feature>
<evidence type="ECO:0000256" key="1">
    <source>
        <dbReference type="SAM" id="MobiDB-lite"/>
    </source>
</evidence>
<dbReference type="EMBL" id="LQIR01000018">
    <property type="protein sequence ID" value="KUI15852.1"/>
    <property type="molecule type" value="Genomic_DNA"/>
</dbReference>
<feature type="region of interest" description="Disordered" evidence="1">
    <location>
        <begin position="286"/>
        <end position="306"/>
    </location>
</feature>
<name>A0A101A6Y9_9MYCO</name>
<feature type="compositionally biased region" description="Basic and acidic residues" evidence="1">
    <location>
        <begin position="294"/>
        <end position="306"/>
    </location>
</feature>